<name>A0ABY9C7H6_VITVI</name>
<feature type="compositionally biased region" description="Basic residues" evidence="1">
    <location>
        <begin position="123"/>
        <end position="138"/>
    </location>
</feature>
<dbReference type="PANTHER" id="PTHR36798">
    <property type="entry name" value="50S RIBOSOMAL PROTEIN 6, CHLOROPLASTIC"/>
    <property type="match status" value="1"/>
</dbReference>
<feature type="compositionally biased region" description="Pro residues" evidence="1">
    <location>
        <begin position="176"/>
        <end position="188"/>
    </location>
</feature>
<dbReference type="InterPro" id="IPR020526">
    <property type="entry name" value="Ribosomal_cL38"/>
</dbReference>
<protein>
    <recommendedName>
        <fullName evidence="5">50S ribosomal protein 6, chloroplastic</fullName>
    </recommendedName>
</protein>
<keyword evidence="2" id="KW-0732">Signal</keyword>
<dbReference type="PANTHER" id="PTHR36798:SF2">
    <property type="entry name" value="LARGE RIBOSOMAL SUBUNIT PROTEIN CL38"/>
    <property type="match status" value="1"/>
</dbReference>
<evidence type="ECO:0000313" key="3">
    <source>
        <dbReference type="EMBL" id="WJZ90683.1"/>
    </source>
</evidence>
<evidence type="ECO:0000256" key="1">
    <source>
        <dbReference type="SAM" id="MobiDB-lite"/>
    </source>
</evidence>
<feature type="signal peptide" evidence="2">
    <location>
        <begin position="1"/>
        <end position="16"/>
    </location>
</feature>
<dbReference type="EMBL" id="CP126654">
    <property type="protein sequence ID" value="WJZ90683.1"/>
    <property type="molecule type" value="Genomic_DNA"/>
</dbReference>
<keyword evidence="4" id="KW-1185">Reference proteome</keyword>
<evidence type="ECO:0000313" key="4">
    <source>
        <dbReference type="Proteomes" id="UP001227230"/>
    </source>
</evidence>
<feature type="region of interest" description="Disordered" evidence="1">
    <location>
        <begin position="120"/>
        <end position="188"/>
    </location>
</feature>
<sequence>MLIILIVICGSINSYTEHISSCFKNDRANPDPPTSGRYRVGPTRPRSKQGDKVRQSNVVGRKTKQIYTAQSSHRTHCCGEMSISAIFGAAVPNRCSTAASFGARKAAPRLGGGAAVIECSSRPQKKGTSHHMKTRPRKTQPWDIKRRPTVYAPLPPLPPEWTVVSSDADASDAAVPPGPPPTPQLATE</sequence>
<organism evidence="3 4">
    <name type="scientific">Vitis vinifera</name>
    <name type="common">Grape</name>
    <dbReference type="NCBI Taxonomy" id="29760"/>
    <lineage>
        <taxon>Eukaryota</taxon>
        <taxon>Viridiplantae</taxon>
        <taxon>Streptophyta</taxon>
        <taxon>Embryophyta</taxon>
        <taxon>Tracheophyta</taxon>
        <taxon>Spermatophyta</taxon>
        <taxon>Magnoliopsida</taxon>
        <taxon>eudicotyledons</taxon>
        <taxon>Gunneridae</taxon>
        <taxon>Pentapetalae</taxon>
        <taxon>rosids</taxon>
        <taxon>Vitales</taxon>
        <taxon>Vitaceae</taxon>
        <taxon>Viteae</taxon>
        <taxon>Vitis</taxon>
    </lineage>
</organism>
<feature type="region of interest" description="Disordered" evidence="1">
    <location>
        <begin position="24"/>
        <end position="61"/>
    </location>
</feature>
<evidence type="ECO:0008006" key="5">
    <source>
        <dbReference type="Google" id="ProtNLM"/>
    </source>
</evidence>
<evidence type="ECO:0000256" key="2">
    <source>
        <dbReference type="SAM" id="SignalP"/>
    </source>
</evidence>
<dbReference type="Pfam" id="PF17257">
    <property type="entry name" value="DUF5323"/>
    <property type="match status" value="1"/>
</dbReference>
<feature type="compositionally biased region" description="Low complexity" evidence="1">
    <location>
        <begin position="163"/>
        <end position="175"/>
    </location>
</feature>
<reference evidence="3 4" key="1">
    <citation type="journal article" date="2023" name="Hortic Res">
        <title>The complete reference genome for grapevine (Vitis vinifera L.) genetics and breeding.</title>
        <authorList>
            <person name="Shi X."/>
            <person name="Cao S."/>
            <person name="Wang X."/>
            <person name="Huang S."/>
            <person name="Wang Y."/>
            <person name="Liu Z."/>
            <person name="Liu W."/>
            <person name="Leng X."/>
            <person name="Peng Y."/>
            <person name="Wang N."/>
            <person name="Wang Y."/>
            <person name="Ma Z."/>
            <person name="Xu X."/>
            <person name="Zhang F."/>
            <person name="Xue H."/>
            <person name="Zhong H."/>
            <person name="Wang Y."/>
            <person name="Zhang K."/>
            <person name="Velt A."/>
            <person name="Avia K."/>
            <person name="Holtgrawe D."/>
            <person name="Grimplet J."/>
            <person name="Matus J.T."/>
            <person name="Ware D."/>
            <person name="Wu X."/>
            <person name="Wang H."/>
            <person name="Liu C."/>
            <person name="Fang Y."/>
            <person name="Rustenholz C."/>
            <person name="Cheng Z."/>
            <person name="Xiao H."/>
            <person name="Zhou Y."/>
        </authorList>
    </citation>
    <scope>NUCLEOTIDE SEQUENCE [LARGE SCALE GENOMIC DNA]</scope>
    <source>
        <strain evidence="4">cv. Pinot noir / PN40024</strain>
        <tissue evidence="3">Leaf</tissue>
    </source>
</reference>
<feature type="chain" id="PRO_5047077422" description="50S ribosomal protein 6, chloroplastic" evidence="2">
    <location>
        <begin position="17"/>
        <end position="188"/>
    </location>
</feature>
<accession>A0ABY9C7H6</accession>
<proteinExistence type="predicted"/>
<dbReference type="Proteomes" id="UP001227230">
    <property type="component" value="Chromosome 7"/>
</dbReference>
<gene>
    <name evidence="3" type="ORF">VitviT2T_009811</name>
</gene>